<protein>
    <submittedName>
        <fullName evidence="1">Uncharacterized protein</fullName>
    </submittedName>
</protein>
<name>A0A8S5LDR5_9CAUD</name>
<evidence type="ECO:0000313" key="1">
    <source>
        <dbReference type="EMBL" id="DAD67987.1"/>
    </source>
</evidence>
<reference evidence="1" key="1">
    <citation type="journal article" date="2021" name="Proc. Natl. Acad. Sci. U.S.A.">
        <title>A Catalog of Tens of Thousands of Viruses from Human Metagenomes Reveals Hidden Associations with Chronic Diseases.</title>
        <authorList>
            <person name="Tisza M.J."/>
            <person name="Buck C.B."/>
        </authorList>
    </citation>
    <scope>NUCLEOTIDE SEQUENCE</scope>
    <source>
        <strain evidence="1">CtCCX1</strain>
    </source>
</reference>
<accession>A0A8S5LDR5</accession>
<organism evidence="1">
    <name type="scientific">Siphoviridae sp. ctCCX1</name>
    <dbReference type="NCBI Taxonomy" id="2823567"/>
    <lineage>
        <taxon>Viruses</taxon>
        <taxon>Duplodnaviria</taxon>
        <taxon>Heunggongvirae</taxon>
        <taxon>Uroviricota</taxon>
        <taxon>Caudoviricetes</taxon>
    </lineage>
</organism>
<sequence>MTVYDSDTVTIASIYRHYLYRIASPFYMFK</sequence>
<proteinExistence type="predicted"/>
<dbReference type="EMBL" id="BK014690">
    <property type="protein sequence ID" value="DAD67987.1"/>
    <property type="molecule type" value="Genomic_DNA"/>
</dbReference>